<accession>A0A927A3W6</accession>
<dbReference type="InterPro" id="IPR018669">
    <property type="entry name" value="Toxin_HigB"/>
</dbReference>
<sequence length="100" mass="12213">MHIISKKRLKEFWEQHPKAESNLETWYKIISKAKWENFVELRQVFPSADSVGNFTVFNISGNNYRLIALVDYQYQEVYIRHILTHAEYDKQNWKQDPWYT</sequence>
<dbReference type="Proteomes" id="UP000662185">
    <property type="component" value="Unassembled WGS sequence"/>
</dbReference>
<keyword evidence="2" id="KW-1185">Reference proteome</keyword>
<dbReference type="GO" id="GO:0110001">
    <property type="term" value="C:toxin-antitoxin complex"/>
    <property type="evidence" value="ECO:0007669"/>
    <property type="project" value="InterPro"/>
</dbReference>
<dbReference type="RefSeq" id="WP_190564778.1">
    <property type="nucleotide sequence ID" value="NZ_JACJQU010000027.1"/>
</dbReference>
<dbReference type="GO" id="GO:0004519">
    <property type="term" value="F:endonuclease activity"/>
    <property type="evidence" value="ECO:0007669"/>
    <property type="project" value="InterPro"/>
</dbReference>
<dbReference type="AlphaFoldDB" id="A0A927A3W6"/>
<evidence type="ECO:0000313" key="2">
    <source>
        <dbReference type="Proteomes" id="UP000662185"/>
    </source>
</evidence>
<dbReference type="Pfam" id="PF09907">
    <property type="entry name" value="HigB_toxin"/>
    <property type="match status" value="1"/>
</dbReference>
<gene>
    <name evidence="1" type="ORF">H6G06_25050</name>
</gene>
<organism evidence="1 2">
    <name type="scientific">Anabaena sphaerica FACHB-251</name>
    <dbReference type="NCBI Taxonomy" id="2692883"/>
    <lineage>
        <taxon>Bacteria</taxon>
        <taxon>Bacillati</taxon>
        <taxon>Cyanobacteriota</taxon>
        <taxon>Cyanophyceae</taxon>
        <taxon>Nostocales</taxon>
        <taxon>Nostocaceae</taxon>
        <taxon>Anabaena</taxon>
    </lineage>
</organism>
<protein>
    <submittedName>
        <fullName evidence="1">Type II toxin-antitoxin system HigB family toxin</fullName>
    </submittedName>
</protein>
<reference evidence="2" key="1">
    <citation type="journal article" date="2020" name="ISME J.">
        <title>Comparative genomics reveals insights into cyanobacterial evolution and habitat adaptation.</title>
        <authorList>
            <person name="Chen M.Y."/>
            <person name="Teng W.K."/>
            <person name="Zhao L."/>
            <person name="Hu C.X."/>
            <person name="Zhou Y.K."/>
            <person name="Han B.P."/>
            <person name="Song L.R."/>
            <person name="Shu W.S."/>
        </authorList>
    </citation>
    <scope>NUCLEOTIDE SEQUENCE [LARGE SCALE GENOMIC DNA]</scope>
    <source>
        <strain evidence="2">FACHB-251</strain>
    </source>
</reference>
<dbReference type="EMBL" id="JACJQU010000027">
    <property type="protein sequence ID" value="MBD2296661.1"/>
    <property type="molecule type" value="Genomic_DNA"/>
</dbReference>
<comment type="caution">
    <text evidence="1">The sequence shown here is derived from an EMBL/GenBank/DDBJ whole genome shotgun (WGS) entry which is preliminary data.</text>
</comment>
<evidence type="ECO:0000313" key="1">
    <source>
        <dbReference type="EMBL" id="MBD2296661.1"/>
    </source>
</evidence>
<proteinExistence type="predicted"/>
<name>A0A927A3W6_9NOST</name>
<dbReference type="GO" id="GO:0003723">
    <property type="term" value="F:RNA binding"/>
    <property type="evidence" value="ECO:0007669"/>
    <property type="project" value="InterPro"/>
</dbReference>